<protein>
    <submittedName>
        <fullName evidence="1">Uncharacterized protein</fullName>
    </submittedName>
</protein>
<dbReference type="RefSeq" id="XP_060289901.1">
    <property type="nucleotide sequence ID" value="XM_060446127.1"/>
</dbReference>
<name>A0AA40DJI2_9PEZI</name>
<reference evidence="1" key="1">
    <citation type="submission" date="2023-06" db="EMBL/GenBank/DDBJ databases">
        <title>Genome-scale phylogeny and comparative genomics of the fungal order Sordariales.</title>
        <authorList>
            <consortium name="Lawrence Berkeley National Laboratory"/>
            <person name="Hensen N."/>
            <person name="Bonometti L."/>
            <person name="Westerberg I."/>
            <person name="Brannstrom I.O."/>
            <person name="Guillou S."/>
            <person name="Cros-Aarteil S."/>
            <person name="Calhoun S."/>
            <person name="Haridas S."/>
            <person name="Kuo A."/>
            <person name="Mondo S."/>
            <person name="Pangilinan J."/>
            <person name="Riley R."/>
            <person name="LaButti K."/>
            <person name="Andreopoulos B."/>
            <person name="Lipzen A."/>
            <person name="Chen C."/>
            <person name="Yanf M."/>
            <person name="Daum C."/>
            <person name="Ng V."/>
            <person name="Clum A."/>
            <person name="Steindorff A."/>
            <person name="Ohm R."/>
            <person name="Martin F."/>
            <person name="Silar P."/>
            <person name="Natvig D."/>
            <person name="Lalanne C."/>
            <person name="Gautier V."/>
            <person name="Ament-velasquez S.L."/>
            <person name="Kruys A."/>
            <person name="Hutchinson M.I."/>
            <person name="Powell A.J."/>
            <person name="Barry K."/>
            <person name="Miller A.N."/>
            <person name="Grigoriev I.V."/>
            <person name="Debuchy R."/>
            <person name="Gladieux P."/>
            <person name="Thoren M.H."/>
            <person name="Johannesson H."/>
        </authorList>
    </citation>
    <scope>NUCLEOTIDE SEQUENCE</scope>
    <source>
        <strain evidence="1">SMH2392-1A</strain>
    </source>
</reference>
<evidence type="ECO:0000313" key="2">
    <source>
        <dbReference type="Proteomes" id="UP001172101"/>
    </source>
</evidence>
<dbReference type="GeneID" id="85329397"/>
<gene>
    <name evidence="1" type="ORF">B0T26DRAFT_756627</name>
</gene>
<proteinExistence type="predicted"/>
<comment type="caution">
    <text evidence="1">The sequence shown here is derived from an EMBL/GenBank/DDBJ whole genome shotgun (WGS) entry which is preliminary data.</text>
</comment>
<keyword evidence="2" id="KW-1185">Reference proteome</keyword>
<dbReference type="AlphaFoldDB" id="A0AA40DJI2"/>
<dbReference type="EMBL" id="JAUIRO010000008">
    <property type="protein sequence ID" value="KAK0703042.1"/>
    <property type="molecule type" value="Genomic_DNA"/>
</dbReference>
<accession>A0AA40DJI2</accession>
<sequence>MAAPTTHHCLELPETCNCAATVIALLVHIASTQEWAFGEPESPLSNSPEFRHIMMLGWAEVDPPPVSVTLGPLAPREALIYDLVRHYNVWLPLLERIEGGRESSPIT</sequence>
<organism evidence="1 2">
    <name type="scientific">Lasiosphaeria miniovina</name>
    <dbReference type="NCBI Taxonomy" id="1954250"/>
    <lineage>
        <taxon>Eukaryota</taxon>
        <taxon>Fungi</taxon>
        <taxon>Dikarya</taxon>
        <taxon>Ascomycota</taxon>
        <taxon>Pezizomycotina</taxon>
        <taxon>Sordariomycetes</taxon>
        <taxon>Sordariomycetidae</taxon>
        <taxon>Sordariales</taxon>
        <taxon>Lasiosphaeriaceae</taxon>
        <taxon>Lasiosphaeria</taxon>
    </lineage>
</organism>
<dbReference type="Proteomes" id="UP001172101">
    <property type="component" value="Unassembled WGS sequence"/>
</dbReference>
<evidence type="ECO:0000313" key="1">
    <source>
        <dbReference type="EMBL" id="KAK0703042.1"/>
    </source>
</evidence>